<dbReference type="Pfam" id="PF03551">
    <property type="entry name" value="PadR"/>
    <property type="match status" value="1"/>
</dbReference>
<feature type="compositionally biased region" description="Low complexity" evidence="1">
    <location>
        <begin position="86"/>
        <end position="101"/>
    </location>
</feature>
<protein>
    <submittedName>
        <fullName evidence="3">Transcriptional regulator</fullName>
    </submittedName>
</protein>
<feature type="domain" description="Transcription regulator PadR N-terminal" evidence="2">
    <location>
        <begin position="27"/>
        <end position="82"/>
    </location>
</feature>
<dbReference type="EMBL" id="BONE01000043">
    <property type="protein sequence ID" value="GIF75408.1"/>
    <property type="molecule type" value="Genomic_DNA"/>
</dbReference>
<dbReference type="Gene3D" id="1.10.10.10">
    <property type="entry name" value="Winged helix-like DNA-binding domain superfamily/Winged helix DNA-binding domain"/>
    <property type="match status" value="1"/>
</dbReference>
<keyword evidence="4" id="KW-1185">Reference proteome</keyword>
<dbReference type="InterPro" id="IPR036388">
    <property type="entry name" value="WH-like_DNA-bd_sf"/>
</dbReference>
<comment type="caution">
    <text evidence="3">The sequence shown here is derived from an EMBL/GenBank/DDBJ whole genome shotgun (WGS) entry which is preliminary data.</text>
</comment>
<evidence type="ECO:0000256" key="1">
    <source>
        <dbReference type="SAM" id="MobiDB-lite"/>
    </source>
</evidence>
<reference evidence="3 4" key="1">
    <citation type="submission" date="2021-01" db="EMBL/GenBank/DDBJ databases">
        <title>Whole genome shotgun sequence of Asanoa siamensis NBRC 107932.</title>
        <authorList>
            <person name="Komaki H."/>
            <person name="Tamura T."/>
        </authorList>
    </citation>
    <scope>NUCLEOTIDE SEQUENCE [LARGE SCALE GENOMIC DNA]</scope>
    <source>
        <strain evidence="3 4">NBRC 107932</strain>
    </source>
</reference>
<proteinExistence type="predicted"/>
<accession>A0ABQ4CVW3</accession>
<evidence type="ECO:0000313" key="4">
    <source>
        <dbReference type="Proteomes" id="UP000604117"/>
    </source>
</evidence>
<sequence>MARVRRPSPQTAAVLTALAEAGAEWSHGYDLCRALGLKAGTVYPILIRLTERGQVETTWETDPPRGRPARHLYRLSTAGAELARALATPTRATDPTPGTPRLAPGTT</sequence>
<evidence type="ECO:0000313" key="3">
    <source>
        <dbReference type="EMBL" id="GIF75408.1"/>
    </source>
</evidence>
<dbReference type="InterPro" id="IPR005149">
    <property type="entry name" value="Tscrpt_reg_PadR_N"/>
</dbReference>
<dbReference type="RefSeq" id="WP_203716277.1">
    <property type="nucleotide sequence ID" value="NZ_BONE01000043.1"/>
</dbReference>
<name>A0ABQ4CVW3_9ACTN</name>
<dbReference type="SUPFAM" id="SSF46785">
    <property type="entry name" value="Winged helix' DNA-binding domain"/>
    <property type="match status" value="1"/>
</dbReference>
<evidence type="ECO:0000259" key="2">
    <source>
        <dbReference type="Pfam" id="PF03551"/>
    </source>
</evidence>
<dbReference type="InterPro" id="IPR036390">
    <property type="entry name" value="WH_DNA-bd_sf"/>
</dbReference>
<feature type="region of interest" description="Disordered" evidence="1">
    <location>
        <begin position="86"/>
        <end position="107"/>
    </location>
</feature>
<organism evidence="3 4">
    <name type="scientific">Asanoa siamensis</name>
    <dbReference type="NCBI Taxonomy" id="926357"/>
    <lineage>
        <taxon>Bacteria</taxon>
        <taxon>Bacillati</taxon>
        <taxon>Actinomycetota</taxon>
        <taxon>Actinomycetes</taxon>
        <taxon>Micromonosporales</taxon>
        <taxon>Micromonosporaceae</taxon>
        <taxon>Asanoa</taxon>
    </lineage>
</organism>
<dbReference type="Proteomes" id="UP000604117">
    <property type="component" value="Unassembled WGS sequence"/>
</dbReference>
<gene>
    <name evidence="3" type="ORF">Asi02nite_49260</name>
</gene>